<name>A0A3N4KVZ2_9PEZI</name>
<accession>A0A3N4KVZ2</accession>
<organism evidence="2 3">
    <name type="scientific">Morchella conica CCBAS932</name>
    <dbReference type="NCBI Taxonomy" id="1392247"/>
    <lineage>
        <taxon>Eukaryota</taxon>
        <taxon>Fungi</taxon>
        <taxon>Dikarya</taxon>
        <taxon>Ascomycota</taxon>
        <taxon>Pezizomycotina</taxon>
        <taxon>Pezizomycetes</taxon>
        <taxon>Pezizales</taxon>
        <taxon>Morchellaceae</taxon>
        <taxon>Morchella</taxon>
    </lineage>
</organism>
<feature type="compositionally biased region" description="Acidic residues" evidence="1">
    <location>
        <begin position="1"/>
        <end position="11"/>
    </location>
</feature>
<evidence type="ECO:0000256" key="1">
    <source>
        <dbReference type="SAM" id="MobiDB-lite"/>
    </source>
</evidence>
<dbReference type="AlphaFoldDB" id="A0A3N4KVZ2"/>
<dbReference type="STRING" id="1392247.A0A3N4KVZ2"/>
<dbReference type="EMBL" id="ML119116">
    <property type="protein sequence ID" value="RPB14707.1"/>
    <property type="molecule type" value="Genomic_DNA"/>
</dbReference>
<proteinExistence type="predicted"/>
<feature type="compositionally biased region" description="Basic and acidic residues" evidence="1">
    <location>
        <begin position="123"/>
        <end position="146"/>
    </location>
</feature>
<feature type="non-terminal residue" evidence="2">
    <location>
        <position position="1"/>
    </location>
</feature>
<sequence length="341" mass="36482">LVDYTSDSDSESEQKPSTPPPPQSQPQRPGLSALLPKPKGARKTAGGGGEDSGPKKIIVNLPKLNDNEVDDGPPTKKTKIGGSSGLSSMLPAPKRSGAVMRNAPPPSPPTPPPSAPSVAQETHNVDEGATERVEEDKKQSLRENEGVNRSTRFVPQSVARKPIQPTSSFKHSGAIKSATSKSTATKQKVYLFGAGPSLSPSTKITTKSIAPGEYQPIMLMAATPANKPKGTSGARDESPYFEETNGVINPESNSVGTSVENVPQDLETVAREAGLDDAAMRQLYGRRGRGNAPINITNYSVDQEYNNNELSSRTIAKGCFGRRLCPREKEQERGRLQIWMV</sequence>
<dbReference type="GO" id="GO:0005634">
    <property type="term" value="C:nucleus"/>
    <property type="evidence" value="ECO:0007669"/>
    <property type="project" value="TreeGrafter"/>
</dbReference>
<feature type="non-terminal residue" evidence="2">
    <location>
        <position position="341"/>
    </location>
</feature>
<evidence type="ECO:0000313" key="3">
    <source>
        <dbReference type="Proteomes" id="UP000277580"/>
    </source>
</evidence>
<protein>
    <submittedName>
        <fullName evidence="2">Uncharacterized protein</fullName>
    </submittedName>
</protein>
<keyword evidence="3" id="KW-1185">Reference proteome</keyword>
<dbReference type="PANTHER" id="PTHR13621">
    <property type="entry name" value="PROLINE-RICH PROTEIN PRCC"/>
    <property type="match status" value="1"/>
</dbReference>
<feature type="compositionally biased region" description="Pro residues" evidence="1">
    <location>
        <begin position="103"/>
        <end position="115"/>
    </location>
</feature>
<evidence type="ECO:0000313" key="2">
    <source>
        <dbReference type="EMBL" id="RPB14707.1"/>
    </source>
</evidence>
<reference evidence="2 3" key="1">
    <citation type="journal article" date="2018" name="Nat. Ecol. Evol.">
        <title>Pezizomycetes genomes reveal the molecular basis of ectomycorrhizal truffle lifestyle.</title>
        <authorList>
            <person name="Murat C."/>
            <person name="Payen T."/>
            <person name="Noel B."/>
            <person name="Kuo A."/>
            <person name="Morin E."/>
            <person name="Chen J."/>
            <person name="Kohler A."/>
            <person name="Krizsan K."/>
            <person name="Balestrini R."/>
            <person name="Da Silva C."/>
            <person name="Montanini B."/>
            <person name="Hainaut M."/>
            <person name="Levati E."/>
            <person name="Barry K.W."/>
            <person name="Belfiori B."/>
            <person name="Cichocki N."/>
            <person name="Clum A."/>
            <person name="Dockter R.B."/>
            <person name="Fauchery L."/>
            <person name="Guy J."/>
            <person name="Iotti M."/>
            <person name="Le Tacon F."/>
            <person name="Lindquist E.A."/>
            <person name="Lipzen A."/>
            <person name="Malagnac F."/>
            <person name="Mello A."/>
            <person name="Molinier V."/>
            <person name="Miyauchi S."/>
            <person name="Poulain J."/>
            <person name="Riccioni C."/>
            <person name="Rubini A."/>
            <person name="Sitrit Y."/>
            <person name="Splivallo R."/>
            <person name="Traeger S."/>
            <person name="Wang M."/>
            <person name="Zifcakova L."/>
            <person name="Wipf D."/>
            <person name="Zambonelli A."/>
            <person name="Paolocci F."/>
            <person name="Nowrousian M."/>
            <person name="Ottonello S."/>
            <person name="Baldrian P."/>
            <person name="Spatafora J.W."/>
            <person name="Henrissat B."/>
            <person name="Nagy L.G."/>
            <person name="Aury J.M."/>
            <person name="Wincker P."/>
            <person name="Grigoriev I.V."/>
            <person name="Bonfante P."/>
            <person name="Martin F.M."/>
        </authorList>
    </citation>
    <scope>NUCLEOTIDE SEQUENCE [LARGE SCALE GENOMIC DNA]</scope>
    <source>
        <strain evidence="2 3">CCBAS932</strain>
    </source>
</reference>
<gene>
    <name evidence="2" type="ORF">P167DRAFT_474303</name>
</gene>
<dbReference type="InterPro" id="IPR018800">
    <property type="entry name" value="PRCC"/>
</dbReference>
<feature type="region of interest" description="Disordered" evidence="1">
    <location>
        <begin position="1"/>
        <end position="183"/>
    </location>
</feature>
<dbReference type="PANTHER" id="PTHR13621:SF2">
    <property type="entry name" value="PROLINE-RICH PROTEIN PRCC"/>
    <property type="match status" value="1"/>
</dbReference>
<dbReference type="Pfam" id="PF10253">
    <property type="entry name" value="PRCC"/>
    <property type="match status" value="1"/>
</dbReference>
<dbReference type="InParanoid" id="A0A3N4KVZ2"/>
<dbReference type="OrthoDB" id="2555634at2759"/>
<dbReference type="Proteomes" id="UP000277580">
    <property type="component" value="Unassembled WGS sequence"/>
</dbReference>